<gene>
    <name evidence="1" type="ORF">IPOD504_LOCUS476</name>
</gene>
<accession>A0ABN8HKI5</accession>
<evidence type="ECO:0000313" key="2">
    <source>
        <dbReference type="Proteomes" id="UP000837857"/>
    </source>
</evidence>
<organism evidence="1 2">
    <name type="scientific">Iphiclides podalirius</name>
    <name type="common">scarce swallowtail</name>
    <dbReference type="NCBI Taxonomy" id="110791"/>
    <lineage>
        <taxon>Eukaryota</taxon>
        <taxon>Metazoa</taxon>
        <taxon>Ecdysozoa</taxon>
        <taxon>Arthropoda</taxon>
        <taxon>Hexapoda</taxon>
        <taxon>Insecta</taxon>
        <taxon>Pterygota</taxon>
        <taxon>Neoptera</taxon>
        <taxon>Endopterygota</taxon>
        <taxon>Lepidoptera</taxon>
        <taxon>Glossata</taxon>
        <taxon>Ditrysia</taxon>
        <taxon>Papilionoidea</taxon>
        <taxon>Papilionidae</taxon>
        <taxon>Papilioninae</taxon>
        <taxon>Iphiclides</taxon>
    </lineage>
</organism>
<name>A0ABN8HKI5_9NEOP</name>
<keyword evidence="2" id="KW-1185">Reference proteome</keyword>
<dbReference type="EMBL" id="OW152813">
    <property type="protein sequence ID" value="CAH2035249.1"/>
    <property type="molecule type" value="Genomic_DNA"/>
</dbReference>
<feature type="non-terminal residue" evidence="1">
    <location>
        <position position="240"/>
    </location>
</feature>
<evidence type="ECO:0000313" key="1">
    <source>
        <dbReference type="EMBL" id="CAH2035249.1"/>
    </source>
</evidence>
<proteinExistence type="predicted"/>
<sequence>MRNDFKKIEAKYFLPLNLHTSASTDSISNTVSSSFISIITSNTTLPSPEPIPTPEPTLSENMFTLISQTVDKAIFLHVNDEALRYDTAYVELAKAVEEAMEIPVIEVRQDIAELFYEAYKDFENDIMEKERIGYETPPTLKSEPSSHESYKVPPPRPCICHPQYMYNRYPKDRFGIYLPRKSLFSDFNVTISPAISTENLDDEGPNDKVTEDKYDKKSIISKWSAKRASTKKCIFNDQED</sequence>
<protein>
    <submittedName>
        <fullName evidence="1">Uncharacterized protein</fullName>
    </submittedName>
</protein>
<reference evidence="1" key="1">
    <citation type="submission" date="2022-03" db="EMBL/GenBank/DDBJ databases">
        <authorList>
            <person name="Martin H S."/>
        </authorList>
    </citation>
    <scope>NUCLEOTIDE SEQUENCE</scope>
</reference>
<dbReference type="Proteomes" id="UP000837857">
    <property type="component" value="Chromosome 1"/>
</dbReference>